<evidence type="ECO:0000313" key="2">
    <source>
        <dbReference type="Proteomes" id="UP000076532"/>
    </source>
</evidence>
<dbReference type="AlphaFoldDB" id="A0A166D695"/>
<keyword evidence="2" id="KW-1185">Reference proteome</keyword>
<sequence>MLRPALLGLGLFSARKSTGEIGKRSDGATGELTLVHRSTQGRAYRSLCRPACGHHISIWEEIVKTDMTKWTRLFSNLLAT</sequence>
<name>A0A166D695_9AGAM</name>
<accession>A0A166D695</accession>
<dbReference type="Proteomes" id="UP000076532">
    <property type="component" value="Unassembled WGS sequence"/>
</dbReference>
<gene>
    <name evidence="1" type="ORF">FIBSPDRAFT_107153</name>
</gene>
<protein>
    <submittedName>
        <fullName evidence="1">Uncharacterized protein</fullName>
    </submittedName>
</protein>
<dbReference type="EMBL" id="KV417618">
    <property type="protein sequence ID" value="KZP14362.1"/>
    <property type="molecule type" value="Genomic_DNA"/>
</dbReference>
<organism evidence="1 2">
    <name type="scientific">Athelia psychrophila</name>
    <dbReference type="NCBI Taxonomy" id="1759441"/>
    <lineage>
        <taxon>Eukaryota</taxon>
        <taxon>Fungi</taxon>
        <taxon>Dikarya</taxon>
        <taxon>Basidiomycota</taxon>
        <taxon>Agaricomycotina</taxon>
        <taxon>Agaricomycetes</taxon>
        <taxon>Agaricomycetidae</taxon>
        <taxon>Atheliales</taxon>
        <taxon>Atheliaceae</taxon>
        <taxon>Athelia</taxon>
    </lineage>
</organism>
<proteinExistence type="predicted"/>
<reference evidence="1 2" key="1">
    <citation type="journal article" date="2016" name="Mol. Biol. Evol.">
        <title>Comparative Genomics of Early-Diverging Mushroom-Forming Fungi Provides Insights into the Origins of Lignocellulose Decay Capabilities.</title>
        <authorList>
            <person name="Nagy L.G."/>
            <person name="Riley R."/>
            <person name="Tritt A."/>
            <person name="Adam C."/>
            <person name="Daum C."/>
            <person name="Floudas D."/>
            <person name="Sun H."/>
            <person name="Yadav J.S."/>
            <person name="Pangilinan J."/>
            <person name="Larsson K.H."/>
            <person name="Matsuura K."/>
            <person name="Barry K."/>
            <person name="Labutti K."/>
            <person name="Kuo R."/>
            <person name="Ohm R.A."/>
            <person name="Bhattacharya S.S."/>
            <person name="Shirouzu T."/>
            <person name="Yoshinaga Y."/>
            <person name="Martin F.M."/>
            <person name="Grigoriev I.V."/>
            <person name="Hibbett D.S."/>
        </authorList>
    </citation>
    <scope>NUCLEOTIDE SEQUENCE [LARGE SCALE GENOMIC DNA]</scope>
    <source>
        <strain evidence="1 2">CBS 109695</strain>
    </source>
</reference>
<evidence type="ECO:0000313" key="1">
    <source>
        <dbReference type="EMBL" id="KZP14362.1"/>
    </source>
</evidence>